<dbReference type="Gene3D" id="3.40.50.150">
    <property type="entry name" value="Vaccinia Virus protein VP39"/>
    <property type="match status" value="1"/>
</dbReference>
<dbReference type="InterPro" id="IPR013216">
    <property type="entry name" value="Methyltransf_11"/>
</dbReference>
<proteinExistence type="predicted"/>
<dbReference type="PANTHER" id="PTHR43591:SF24">
    <property type="entry name" value="2-METHOXY-6-POLYPRENYL-1,4-BENZOQUINOL METHYLASE, MITOCHONDRIAL"/>
    <property type="match status" value="1"/>
</dbReference>
<dbReference type="RefSeq" id="WP_120729380.1">
    <property type="nucleotide sequence ID" value="NZ_RBAK01000006.1"/>
</dbReference>
<evidence type="ECO:0000313" key="2">
    <source>
        <dbReference type="EMBL" id="RKN45316.1"/>
    </source>
</evidence>
<sequence length="217" mass="22636">MNERGRGPDSVARFNRWAPSYDNDGVQKIFAPLHRTTLDWVAALTTGPTATRPAATGPPVLLDVGCGTGALLAAAASHLPGARLVGVDPAEEMTRIARRRLPAGAQVICAGADPLPFADGAVAVVVSTMAFNFWPRPAEGLREVARVLAPGGLVVIADLFAVGWLRTVAPVVGAGNRPRSRPAMGRLLADAGLRVVGWRAVSRRGPVPILHAVAATR</sequence>
<keyword evidence="2" id="KW-0808">Transferase</keyword>
<keyword evidence="3" id="KW-1185">Reference proteome</keyword>
<feature type="domain" description="Methyltransferase type 11" evidence="1">
    <location>
        <begin position="62"/>
        <end position="156"/>
    </location>
</feature>
<keyword evidence="2" id="KW-0489">Methyltransferase</keyword>
<comment type="caution">
    <text evidence="2">The sequence shown here is derived from an EMBL/GenBank/DDBJ whole genome shotgun (WGS) entry which is preliminary data.</text>
</comment>
<name>A0A3A9ZD58_9ACTN</name>
<evidence type="ECO:0000313" key="3">
    <source>
        <dbReference type="Proteomes" id="UP000281726"/>
    </source>
</evidence>
<dbReference type="AlphaFoldDB" id="A0A3A9ZD58"/>
<dbReference type="CDD" id="cd02440">
    <property type="entry name" value="AdoMet_MTases"/>
    <property type="match status" value="1"/>
</dbReference>
<dbReference type="GO" id="GO:0008757">
    <property type="term" value="F:S-adenosylmethionine-dependent methyltransferase activity"/>
    <property type="evidence" value="ECO:0007669"/>
    <property type="project" value="InterPro"/>
</dbReference>
<accession>A0A3A9ZD58</accession>
<dbReference type="GO" id="GO:0032259">
    <property type="term" value="P:methylation"/>
    <property type="evidence" value="ECO:0007669"/>
    <property type="project" value="UniProtKB-KW"/>
</dbReference>
<protein>
    <submittedName>
        <fullName evidence="2">Methyltransferase domain-containing protein</fullName>
    </submittedName>
</protein>
<reference evidence="2 3" key="1">
    <citation type="journal article" date="2004" name="Syst. Appl. Microbiol.">
        <title>Cryptoendolithic actinomycetes from antarctic sandstone rock samples: Micromonospora endolithica sp. nov. and two isolates related to Micromonospora coerulea Jensen 1932.</title>
        <authorList>
            <person name="Hirsch P."/>
            <person name="Mevs U."/>
            <person name="Kroppenstedt R.M."/>
            <person name="Schumann P."/>
            <person name="Stackebrandt E."/>
        </authorList>
    </citation>
    <scope>NUCLEOTIDE SEQUENCE [LARGE SCALE GENOMIC DNA]</scope>
    <source>
        <strain evidence="2 3">JCM 12677</strain>
    </source>
</reference>
<dbReference type="Proteomes" id="UP000281726">
    <property type="component" value="Unassembled WGS sequence"/>
</dbReference>
<dbReference type="OrthoDB" id="189743at2"/>
<organism evidence="2 3">
    <name type="scientific">Micromonospora endolithica</name>
    <dbReference type="NCBI Taxonomy" id="230091"/>
    <lineage>
        <taxon>Bacteria</taxon>
        <taxon>Bacillati</taxon>
        <taxon>Actinomycetota</taxon>
        <taxon>Actinomycetes</taxon>
        <taxon>Micromonosporales</taxon>
        <taxon>Micromonosporaceae</taxon>
        <taxon>Micromonospora</taxon>
    </lineage>
</organism>
<dbReference type="SUPFAM" id="SSF53335">
    <property type="entry name" value="S-adenosyl-L-methionine-dependent methyltransferases"/>
    <property type="match status" value="1"/>
</dbReference>
<dbReference type="InterPro" id="IPR029063">
    <property type="entry name" value="SAM-dependent_MTases_sf"/>
</dbReference>
<evidence type="ECO:0000259" key="1">
    <source>
        <dbReference type="Pfam" id="PF08241"/>
    </source>
</evidence>
<dbReference type="PANTHER" id="PTHR43591">
    <property type="entry name" value="METHYLTRANSFERASE"/>
    <property type="match status" value="1"/>
</dbReference>
<gene>
    <name evidence="2" type="ORF">D7223_16980</name>
</gene>
<dbReference type="Pfam" id="PF08241">
    <property type="entry name" value="Methyltransf_11"/>
    <property type="match status" value="1"/>
</dbReference>
<dbReference type="EMBL" id="RBAK01000006">
    <property type="protein sequence ID" value="RKN45316.1"/>
    <property type="molecule type" value="Genomic_DNA"/>
</dbReference>